<evidence type="ECO:0000313" key="4">
    <source>
        <dbReference type="EMBL" id="PPQ78816.1"/>
    </source>
</evidence>
<evidence type="ECO:0008006" key="6">
    <source>
        <dbReference type="Google" id="ProtNLM"/>
    </source>
</evidence>
<evidence type="ECO:0000256" key="1">
    <source>
        <dbReference type="RuleBase" id="RU000487"/>
    </source>
</evidence>
<comment type="caution">
    <text evidence="4">The sequence shown here is derived from an EMBL/GenBank/DDBJ whole genome shotgun (WGS) entry which is preliminary data.</text>
</comment>
<feature type="compositionally biased region" description="Acidic residues" evidence="3">
    <location>
        <begin position="751"/>
        <end position="760"/>
    </location>
</feature>
<dbReference type="PANTHER" id="PTHR11937">
    <property type="entry name" value="ACTIN"/>
    <property type="match status" value="1"/>
</dbReference>
<dbReference type="InParanoid" id="A0A409WJW4"/>
<feature type="region of interest" description="Disordered" evidence="3">
    <location>
        <begin position="374"/>
        <end position="454"/>
    </location>
</feature>
<protein>
    <recommendedName>
        <fullName evidence="6">Actin-like ATPase domain-containing protein</fullName>
    </recommendedName>
</protein>
<dbReference type="Gene3D" id="3.30.420.40">
    <property type="match status" value="4"/>
</dbReference>
<feature type="compositionally biased region" description="Basic and acidic residues" evidence="3">
    <location>
        <begin position="423"/>
        <end position="445"/>
    </location>
</feature>
<evidence type="ECO:0000256" key="2">
    <source>
        <dbReference type="SAM" id="Coils"/>
    </source>
</evidence>
<sequence length="760" mass="85619">MDSETAPAPKSVVYLPTTYQPSLPPPAESYDNHRDAHTPIVIDNGSTNLRWGFGTSSTPYAGPNAVAKYKERKTNKPLLLFGEGIDSESGARGQTRTPWEGDVLLNFDALENALDYAFIQLGIDTPTVDHPVLMTERLCSPLHSRALTSELMFELYSVPSLAYCVDGLMSFYQNHLPPPNQPFQGNGLVVSFNTASTSVIPILRGKGLLSHAKRIPWGASQSSEYLLKLIQLKYPNFPTRVTTTQTNWMLHNFCEVATDFPGILRQLQDPLKMRKAEVVIQFPFTLPVVEEKTEEELARISEKRKEQGRKLQEMAAKTRMEKLLRKETDLQYLTNLKESKASETKKEWMSKLQAEGLDSESALDEAIKKLDGDLKKSRKKEAGEADDMPQEEPSFPLIDVPDSELNEESLKEKKKQKLLKAGFEARARARKEKEREREEKEREEKKEEEERDMDLGGWSRKMRQEQEALMAKIKDRARRKAALTDRKSAAAQARMKNIASLAADDRVPKAKKRKGNGEDLFGADDADWAIYRKINTAAPSSDEEDDLAQLQLIEQKLLTYDPTFTNKNTHASITTQRSALMSAFRPSYEEGNIEGNTRIHLNTERWRVCEAYFSPGMAGVDSAGLTEVIQNLIPSFIASRSRNEPLDYPADRAEVIQNVFLTGSACQFPGLVERLQSTLRSLLPPDSPVNIVRAADPALDAWKGMASFSRTEEFGRVGVTKQEYEEYGGERIKKWWGGNWNNAIPSSRAGDDDDDKMQVD</sequence>
<keyword evidence="2" id="KW-0175">Coiled coil</keyword>
<dbReference type="InterPro" id="IPR043129">
    <property type="entry name" value="ATPase_NBD"/>
</dbReference>
<proteinExistence type="inferred from homology"/>
<organism evidence="4 5">
    <name type="scientific">Psilocybe cyanescens</name>
    <dbReference type="NCBI Taxonomy" id="93625"/>
    <lineage>
        <taxon>Eukaryota</taxon>
        <taxon>Fungi</taxon>
        <taxon>Dikarya</taxon>
        <taxon>Basidiomycota</taxon>
        <taxon>Agaricomycotina</taxon>
        <taxon>Agaricomycetes</taxon>
        <taxon>Agaricomycetidae</taxon>
        <taxon>Agaricales</taxon>
        <taxon>Agaricineae</taxon>
        <taxon>Strophariaceae</taxon>
        <taxon>Psilocybe</taxon>
    </lineage>
</organism>
<dbReference type="FunFam" id="3.30.420.40:FF:000058">
    <property type="entry name" value="Putative actin-related protein 5"/>
    <property type="match status" value="1"/>
</dbReference>
<reference evidence="4 5" key="1">
    <citation type="journal article" date="2018" name="Evol. Lett.">
        <title>Horizontal gene cluster transfer increased hallucinogenic mushroom diversity.</title>
        <authorList>
            <person name="Reynolds H.T."/>
            <person name="Vijayakumar V."/>
            <person name="Gluck-Thaler E."/>
            <person name="Korotkin H.B."/>
            <person name="Matheny P.B."/>
            <person name="Slot J.C."/>
        </authorList>
    </citation>
    <scope>NUCLEOTIDE SEQUENCE [LARGE SCALE GENOMIC DNA]</scope>
    <source>
        <strain evidence="4 5">2631</strain>
    </source>
</reference>
<dbReference type="EMBL" id="NHYD01003406">
    <property type="protein sequence ID" value="PPQ78816.1"/>
    <property type="molecule type" value="Genomic_DNA"/>
</dbReference>
<dbReference type="SUPFAM" id="SSF53067">
    <property type="entry name" value="Actin-like ATPase domain"/>
    <property type="match status" value="2"/>
</dbReference>
<dbReference type="Gene3D" id="3.90.640.10">
    <property type="entry name" value="Actin, Chain A, domain 4"/>
    <property type="match status" value="2"/>
</dbReference>
<dbReference type="AlphaFoldDB" id="A0A409WJW4"/>
<dbReference type="InterPro" id="IPR004000">
    <property type="entry name" value="Actin"/>
</dbReference>
<feature type="region of interest" description="Disordered" evidence="3">
    <location>
        <begin position="741"/>
        <end position="760"/>
    </location>
</feature>
<dbReference type="STRING" id="93625.A0A409WJW4"/>
<dbReference type="OrthoDB" id="7340501at2759"/>
<evidence type="ECO:0000313" key="5">
    <source>
        <dbReference type="Proteomes" id="UP000283269"/>
    </source>
</evidence>
<dbReference type="Pfam" id="PF00022">
    <property type="entry name" value="Actin"/>
    <property type="match status" value="2"/>
</dbReference>
<keyword evidence="5" id="KW-1185">Reference proteome</keyword>
<feature type="compositionally biased region" description="Basic and acidic residues" evidence="3">
    <location>
        <begin position="374"/>
        <end position="383"/>
    </location>
</feature>
<name>A0A409WJW4_PSICY</name>
<dbReference type="SMART" id="SM00268">
    <property type="entry name" value="ACTIN"/>
    <property type="match status" value="1"/>
</dbReference>
<feature type="coiled-coil region" evidence="2">
    <location>
        <begin position="290"/>
        <end position="317"/>
    </location>
</feature>
<accession>A0A409WJW4</accession>
<dbReference type="Proteomes" id="UP000283269">
    <property type="component" value="Unassembled WGS sequence"/>
</dbReference>
<dbReference type="FunCoup" id="A0A409WJW4">
    <property type="interactions" value="300"/>
</dbReference>
<comment type="similarity">
    <text evidence="1">Belongs to the actin family.</text>
</comment>
<evidence type="ECO:0000256" key="3">
    <source>
        <dbReference type="SAM" id="MobiDB-lite"/>
    </source>
</evidence>
<gene>
    <name evidence="4" type="ORF">CVT25_010685</name>
</gene>